<proteinExistence type="predicted"/>
<name>A0ABW3HTS1_9BACL</name>
<evidence type="ECO:0000256" key="4">
    <source>
        <dbReference type="ARBA" id="ARBA00023139"/>
    </source>
</evidence>
<feature type="signal peptide" evidence="6">
    <location>
        <begin position="1"/>
        <end position="25"/>
    </location>
</feature>
<dbReference type="PANTHER" id="PTHR43649:SF33">
    <property type="entry name" value="POLYGALACTURONAN_RHAMNOGALACTURONAN-BINDING PROTEIN YTCQ"/>
    <property type="match status" value="1"/>
</dbReference>
<keyword evidence="1" id="KW-1003">Cell membrane</keyword>
<organism evidence="7 8">
    <name type="scientific">Paenibacillus chungangensis</name>
    <dbReference type="NCBI Taxonomy" id="696535"/>
    <lineage>
        <taxon>Bacteria</taxon>
        <taxon>Bacillati</taxon>
        <taxon>Bacillota</taxon>
        <taxon>Bacilli</taxon>
        <taxon>Bacillales</taxon>
        <taxon>Paenibacillaceae</taxon>
        <taxon>Paenibacillus</taxon>
    </lineage>
</organism>
<evidence type="ECO:0000256" key="1">
    <source>
        <dbReference type="ARBA" id="ARBA00022475"/>
    </source>
</evidence>
<sequence>MKKGMIGLLALIFIIAALLSGCSSVTDNENGKTDNGNGGSEGKSEALKLKVVIPHFGGDPTGTLVQQEYEKEIQQYLGIGVTIEWTRIPWGEYKEKTQVMLTSGDIPDVMLVLGQDNIIKYGEQELFVDLAEYMDVMPNYMEFVKATDNYEKYLMSDSKQLFAFYDGFTNPSDIEPSQYATAYRLDVFEKHNIKVPTTLDELYKAAKELKELYPDSYPVGQSEQYLNYDGILNANHTSGGIYWNGEKYVYGPTEEAFKEALMFLNKLYSEKLLDPAYWSDNMDEAKPKASTGKTFIYPLIWSGYVADFNANQQAGVTWTLAMGPDNPKYGKSWKYDSEPKGKGVNNGYGIVVSAKAKNTEQIIRLLDYQYSDKMINLLMWGIEGKSYEVKDGNKQFLPEIKESGDFVGELAKLGVSVSMRTRPGIVFTPQERIAKYMSIPDVMFYHDGKAQLENYWLASDKYGGKQSISPINRAPKLLFSKDENDRRANTMTPIDTYVKESAVKFIKGEMSFDDWDKFQDTMKKMGDYESILQMFNDKVTS</sequence>
<dbReference type="RefSeq" id="WP_377565901.1">
    <property type="nucleotide sequence ID" value="NZ_JBHTJZ010000024.1"/>
</dbReference>
<evidence type="ECO:0000256" key="2">
    <source>
        <dbReference type="ARBA" id="ARBA00022729"/>
    </source>
</evidence>
<gene>
    <name evidence="7" type="ORF">ACFQ2I_16195</name>
</gene>
<accession>A0ABW3HTS1</accession>
<evidence type="ECO:0000256" key="3">
    <source>
        <dbReference type="ARBA" id="ARBA00023136"/>
    </source>
</evidence>
<evidence type="ECO:0000313" key="8">
    <source>
        <dbReference type="Proteomes" id="UP001596989"/>
    </source>
</evidence>
<keyword evidence="3" id="KW-0472">Membrane</keyword>
<keyword evidence="4" id="KW-0564">Palmitate</keyword>
<dbReference type="PANTHER" id="PTHR43649">
    <property type="entry name" value="ARABINOSE-BINDING PROTEIN-RELATED"/>
    <property type="match status" value="1"/>
</dbReference>
<dbReference type="Pfam" id="PF01547">
    <property type="entry name" value="SBP_bac_1"/>
    <property type="match status" value="1"/>
</dbReference>
<keyword evidence="2 6" id="KW-0732">Signal</keyword>
<evidence type="ECO:0000313" key="7">
    <source>
        <dbReference type="EMBL" id="MFD0960932.1"/>
    </source>
</evidence>
<feature type="chain" id="PRO_5045064087" evidence="6">
    <location>
        <begin position="26"/>
        <end position="541"/>
    </location>
</feature>
<dbReference type="Proteomes" id="UP001596989">
    <property type="component" value="Unassembled WGS sequence"/>
</dbReference>
<protein>
    <submittedName>
        <fullName evidence="7">Extracellular solute-binding protein</fullName>
    </submittedName>
</protein>
<dbReference type="Gene3D" id="3.40.190.10">
    <property type="entry name" value="Periplasmic binding protein-like II"/>
    <property type="match status" value="2"/>
</dbReference>
<reference evidence="8" key="1">
    <citation type="journal article" date="2019" name="Int. J. Syst. Evol. Microbiol.">
        <title>The Global Catalogue of Microorganisms (GCM) 10K type strain sequencing project: providing services to taxonomists for standard genome sequencing and annotation.</title>
        <authorList>
            <consortium name="The Broad Institute Genomics Platform"/>
            <consortium name="The Broad Institute Genome Sequencing Center for Infectious Disease"/>
            <person name="Wu L."/>
            <person name="Ma J."/>
        </authorList>
    </citation>
    <scope>NUCLEOTIDE SEQUENCE [LARGE SCALE GENOMIC DNA]</scope>
    <source>
        <strain evidence="8">CCUG 59129</strain>
    </source>
</reference>
<dbReference type="InterPro" id="IPR006059">
    <property type="entry name" value="SBP"/>
</dbReference>
<evidence type="ECO:0000256" key="5">
    <source>
        <dbReference type="ARBA" id="ARBA00023288"/>
    </source>
</evidence>
<dbReference type="EMBL" id="JBHTJZ010000024">
    <property type="protein sequence ID" value="MFD0960932.1"/>
    <property type="molecule type" value="Genomic_DNA"/>
</dbReference>
<dbReference type="SUPFAM" id="SSF53850">
    <property type="entry name" value="Periplasmic binding protein-like II"/>
    <property type="match status" value="1"/>
</dbReference>
<comment type="caution">
    <text evidence="7">The sequence shown here is derived from an EMBL/GenBank/DDBJ whole genome shotgun (WGS) entry which is preliminary data.</text>
</comment>
<evidence type="ECO:0000256" key="6">
    <source>
        <dbReference type="SAM" id="SignalP"/>
    </source>
</evidence>
<dbReference type="PROSITE" id="PS51257">
    <property type="entry name" value="PROKAR_LIPOPROTEIN"/>
    <property type="match status" value="1"/>
</dbReference>
<dbReference type="InterPro" id="IPR050490">
    <property type="entry name" value="Bact_solute-bd_prot1"/>
</dbReference>
<keyword evidence="5" id="KW-0449">Lipoprotein</keyword>
<keyword evidence="8" id="KW-1185">Reference proteome</keyword>